<keyword evidence="4 5" id="KW-0274">FAD</keyword>
<dbReference type="SUPFAM" id="SSF54373">
    <property type="entry name" value="FAD-linked reductases, C-terminal domain"/>
    <property type="match status" value="1"/>
</dbReference>
<keyword evidence="3" id="KW-0285">Flavoprotein</keyword>
<proteinExistence type="inferred from homology"/>
<dbReference type="GO" id="GO:0016614">
    <property type="term" value="F:oxidoreductase activity, acting on CH-OH group of donors"/>
    <property type="evidence" value="ECO:0007669"/>
    <property type="project" value="InterPro"/>
</dbReference>
<accession>A0A2Y9AK37</accession>
<reference evidence="7 9" key="2">
    <citation type="submission" date="2018-03" db="EMBL/GenBank/DDBJ databases">
        <title>Genomic Encyclopedia of Archaeal and Bacterial Type Strains, Phase II (KMG-II): from individual species to whole genera.</title>
        <authorList>
            <person name="Goeker M."/>
        </authorList>
    </citation>
    <scope>NUCLEOTIDE SEQUENCE [LARGE SCALE GENOMIC DNA]</scope>
    <source>
        <strain evidence="7 9">DSM 25227</strain>
    </source>
</reference>
<evidence type="ECO:0000259" key="6">
    <source>
        <dbReference type="PROSITE" id="PS00624"/>
    </source>
</evidence>
<evidence type="ECO:0000313" key="10">
    <source>
        <dbReference type="Proteomes" id="UP000251571"/>
    </source>
</evidence>
<dbReference type="Proteomes" id="UP000245839">
    <property type="component" value="Unassembled WGS sequence"/>
</dbReference>
<dbReference type="Proteomes" id="UP000251571">
    <property type="component" value="Unassembled WGS sequence"/>
</dbReference>
<dbReference type="InterPro" id="IPR000172">
    <property type="entry name" value="GMC_OxRdtase_N"/>
</dbReference>
<feature type="binding site" evidence="5">
    <location>
        <begin position="95"/>
        <end position="98"/>
    </location>
    <ligand>
        <name>FAD</name>
        <dbReference type="ChEBI" id="CHEBI:57692"/>
    </ligand>
</feature>
<gene>
    <name evidence="7" type="ORF">BCF38_103413</name>
    <name evidence="8" type="ORF">SAMN05421539_103413</name>
</gene>
<feature type="binding site" evidence="5">
    <location>
        <position position="87"/>
    </location>
    <ligand>
        <name>FAD</name>
        <dbReference type="ChEBI" id="CHEBI:57692"/>
    </ligand>
</feature>
<evidence type="ECO:0000313" key="7">
    <source>
        <dbReference type="EMBL" id="PWJ20594.1"/>
    </source>
</evidence>
<dbReference type="InterPro" id="IPR012132">
    <property type="entry name" value="GMC_OxRdtase"/>
</dbReference>
<dbReference type="AlphaFoldDB" id="A0A2Y9AK37"/>
<dbReference type="PANTHER" id="PTHR11552:SF147">
    <property type="entry name" value="CHOLINE DEHYDROGENASE, MITOCHONDRIAL"/>
    <property type="match status" value="1"/>
</dbReference>
<sequence length="540" mass="57469">MTETGGHTHIVVGAGAAGCVLAARLSANPDLRVLVIEAGADPRFDPMLKVPMMSAILLRGRRHTERFRSKEEPGLGGRRVDLPRGVVVGGSTAINGMVYVRGLPRDYDGWAQAGMPRWSWEKVRPLFLKSERFAGPGDPEGHGQDGPLGVSRPPVVPSPLSDAFLEAGLAAGYPACADFNAPDAEGFGRYHFTIRQGRRESAATAFLDPVRARSNLTVLSGVSVRRVRVEAGRAVGVDVSGPAGGATYHASEEIVLCGGAFGSPALLMRSGIGPAYHLRAVGVEVVADRPGVGENLHDHVLIRVGHEAPPEATLHGLTRADRAGLAFLRAWLLGTGPMSIFPLEAGAYLRGPGADGPNLQSHFLPALTSATVRFNPFAPPPNLRAGFMANASIMRPASRGRLRLTGAGPGDPLDLRFNYLSDPRDIDQLVDGVEILRDVFSRKPFDPYRRREVGPGEAVRGRRAIADWVRQTADTVHHACGTCRMGTDPGAVVDPELRVRGIERLRVADASVFPSIPSTNTAAPTIMVAERAAELMSGGE</sequence>
<reference evidence="8 10" key="1">
    <citation type="submission" date="2016-10" db="EMBL/GenBank/DDBJ databases">
        <authorList>
            <person name="Cai Z."/>
        </authorList>
    </citation>
    <scope>NUCLEOTIDE SEQUENCE [LARGE SCALE GENOMIC DNA]</scope>
    <source>
        <strain evidence="8 10">DSM 25227</strain>
    </source>
</reference>
<dbReference type="InterPro" id="IPR007867">
    <property type="entry name" value="GMC_OxRtase_C"/>
</dbReference>
<dbReference type="PROSITE" id="PS00624">
    <property type="entry name" value="GMC_OXRED_2"/>
    <property type="match status" value="1"/>
</dbReference>
<evidence type="ECO:0000256" key="3">
    <source>
        <dbReference type="ARBA" id="ARBA00022630"/>
    </source>
</evidence>
<keyword evidence="9" id="KW-1185">Reference proteome</keyword>
<feature type="binding site" evidence="5">
    <location>
        <position position="224"/>
    </location>
    <ligand>
        <name>FAD</name>
        <dbReference type="ChEBI" id="CHEBI:57692"/>
    </ligand>
</feature>
<evidence type="ECO:0000256" key="4">
    <source>
        <dbReference type="ARBA" id="ARBA00022827"/>
    </source>
</evidence>
<evidence type="ECO:0000313" key="8">
    <source>
        <dbReference type="EMBL" id="SSA44690.1"/>
    </source>
</evidence>
<evidence type="ECO:0000256" key="2">
    <source>
        <dbReference type="ARBA" id="ARBA00010790"/>
    </source>
</evidence>
<evidence type="ECO:0000313" key="9">
    <source>
        <dbReference type="Proteomes" id="UP000245839"/>
    </source>
</evidence>
<organism evidence="8 10">
    <name type="scientific">Jannaschia seohaensis</name>
    <dbReference type="NCBI Taxonomy" id="475081"/>
    <lineage>
        <taxon>Bacteria</taxon>
        <taxon>Pseudomonadati</taxon>
        <taxon>Pseudomonadota</taxon>
        <taxon>Alphaproteobacteria</taxon>
        <taxon>Rhodobacterales</taxon>
        <taxon>Roseobacteraceae</taxon>
        <taxon>Jannaschia</taxon>
    </lineage>
</organism>
<dbReference type="InterPro" id="IPR036188">
    <property type="entry name" value="FAD/NAD-bd_sf"/>
</dbReference>
<dbReference type="SUPFAM" id="SSF51905">
    <property type="entry name" value="FAD/NAD(P)-binding domain"/>
    <property type="match status" value="1"/>
</dbReference>
<feature type="domain" description="Glucose-methanol-choline oxidoreductase N-terminal" evidence="6">
    <location>
        <begin position="259"/>
        <end position="273"/>
    </location>
</feature>
<comment type="cofactor">
    <cofactor evidence="1 5">
        <name>FAD</name>
        <dbReference type="ChEBI" id="CHEBI:57692"/>
    </cofactor>
</comment>
<dbReference type="EMBL" id="UETC01000003">
    <property type="protein sequence ID" value="SSA44690.1"/>
    <property type="molecule type" value="Genomic_DNA"/>
</dbReference>
<dbReference type="PIRSF" id="PIRSF000137">
    <property type="entry name" value="Alcohol_oxidase"/>
    <property type="match status" value="1"/>
</dbReference>
<dbReference type="RefSeq" id="WP_170125389.1">
    <property type="nucleotide sequence ID" value="NZ_QGDJ01000003.1"/>
</dbReference>
<comment type="similarity">
    <text evidence="2">Belongs to the GMC oxidoreductase family.</text>
</comment>
<dbReference type="Gene3D" id="3.50.50.60">
    <property type="entry name" value="FAD/NAD(P)-binding domain"/>
    <property type="match status" value="1"/>
</dbReference>
<dbReference type="PANTHER" id="PTHR11552">
    <property type="entry name" value="GLUCOSE-METHANOL-CHOLINE GMC OXIDOREDUCTASE"/>
    <property type="match status" value="1"/>
</dbReference>
<evidence type="ECO:0000256" key="5">
    <source>
        <dbReference type="PIRSR" id="PIRSR000137-2"/>
    </source>
</evidence>
<protein>
    <submittedName>
        <fullName evidence="8">Choline dehydrogenase</fullName>
    </submittedName>
</protein>
<dbReference type="Pfam" id="PF00732">
    <property type="entry name" value="GMC_oxred_N"/>
    <property type="match status" value="1"/>
</dbReference>
<dbReference type="Pfam" id="PF05199">
    <property type="entry name" value="GMC_oxred_C"/>
    <property type="match status" value="1"/>
</dbReference>
<evidence type="ECO:0000256" key="1">
    <source>
        <dbReference type="ARBA" id="ARBA00001974"/>
    </source>
</evidence>
<dbReference type="Gene3D" id="3.30.410.40">
    <property type="match status" value="1"/>
</dbReference>
<name>A0A2Y9AK37_9RHOB</name>
<dbReference type="EMBL" id="QGDJ01000003">
    <property type="protein sequence ID" value="PWJ20594.1"/>
    <property type="molecule type" value="Genomic_DNA"/>
</dbReference>
<dbReference type="GO" id="GO:0050660">
    <property type="term" value="F:flavin adenine dinucleotide binding"/>
    <property type="evidence" value="ECO:0007669"/>
    <property type="project" value="InterPro"/>
</dbReference>